<sequence>MGYMTRLGIWGLGTPFEDFNQFVAMVEKRGVGAMELVAIDLKMRGMYMARQLSFKGVQFRIEHVPLSREFIRIYNCCCRLWVSAKTKFDKALELMEADPQVSKAIWTQFWASHQRFFKYLCIASKVKFAVAFVKESLRCDKSVVIGLQSTGEARTLEQLEDNGGELNDFVSTAKSVFQSLVERHFPAPNRKKLAKLLGRDTTLSKRRQKRVRMQRQQQQKRRRQQQQQSKKSLKKKYEKYYNDFNNVGSDIGGYCEMLKNELIEQLESFGERLPPNTLDELIDELGGPEQVAEMTGRKGRIVSTQDGQVQYEARSENDVSLEMLNLVEKQRFMDDEKRVAIISEAASSGISLHADRRALNRCRRVHLTVELPWSADRAIQQF</sequence>
<reference evidence="4 5" key="1">
    <citation type="submission" date="2017-03" db="EMBL/GenBank/DDBJ databases">
        <title>Genome Survey of Euroglyphus maynei.</title>
        <authorList>
            <person name="Arlian L.G."/>
            <person name="Morgan M.S."/>
            <person name="Rider S.D."/>
        </authorList>
    </citation>
    <scope>NUCLEOTIDE SEQUENCE [LARGE SCALE GENOMIC DNA]</scope>
    <source>
        <strain evidence="4">Arlian Lab</strain>
        <tissue evidence="4">Whole body</tissue>
    </source>
</reference>
<gene>
    <name evidence="4" type="ORF">BLA29_005074</name>
</gene>
<evidence type="ECO:0000259" key="2">
    <source>
        <dbReference type="Pfam" id="PF13871"/>
    </source>
</evidence>
<comment type="caution">
    <text evidence="4">The sequence shown here is derived from an EMBL/GenBank/DDBJ whole genome shotgun (WGS) entry which is preliminary data.</text>
</comment>
<dbReference type="Pfam" id="PF13871">
    <property type="entry name" value="Helicase_C_4"/>
    <property type="match status" value="1"/>
</dbReference>
<dbReference type="GO" id="GO:0042393">
    <property type="term" value="F:histone binding"/>
    <property type="evidence" value="ECO:0007669"/>
    <property type="project" value="TreeGrafter"/>
</dbReference>
<feature type="compositionally biased region" description="Basic residues" evidence="1">
    <location>
        <begin position="214"/>
        <end position="224"/>
    </location>
</feature>
<dbReference type="Proteomes" id="UP000194236">
    <property type="component" value="Unassembled WGS sequence"/>
</dbReference>
<evidence type="ECO:0000313" key="4">
    <source>
        <dbReference type="EMBL" id="OTF71300.1"/>
    </source>
</evidence>
<dbReference type="GO" id="GO:0031490">
    <property type="term" value="F:chromatin DNA binding"/>
    <property type="evidence" value="ECO:0007669"/>
    <property type="project" value="TreeGrafter"/>
</dbReference>
<protein>
    <submittedName>
        <fullName evidence="4">Strawberry notch-like protein</fullName>
    </submittedName>
</protein>
<feature type="domain" description="Strawberry notch helicase C" evidence="2">
    <location>
        <begin position="276"/>
        <end position="382"/>
    </location>
</feature>
<evidence type="ECO:0000259" key="3">
    <source>
        <dbReference type="Pfam" id="PF13872"/>
    </source>
</evidence>
<evidence type="ECO:0000313" key="5">
    <source>
        <dbReference type="Proteomes" id="UP000194236"/>
    </source>
</evidence>
<feature type="domain" description="Strawberry notch AAA" evidence="3">
    <location>
        <begin position="1"/>
        <end position="75"/>
    </location>
</feature>
<dbReference type="InterPro" id="IPR039187">
    <property type="entry name" value="SNO_AAA"/>
</dbReference>
<accession>A0A1Y3AS65</accession>
<feature type="region of interest" description="Disordered" evidence="1">
    <location>
        <begin position="214"/>
        <end position="234"/>
    </location>
</feature>
<dbReference type="PANTHER" id="PTHR12706">
    <property type="entry name" value="STRAWBERRY NOTCH-RELATED"/>
    <property type="match status" value="1"/>
</dbReference>
<name>A0A1Y3AS65_EURMA</name>
<dbReference type="InterPro" id="IPR026937">
    <property type="entry name" value="SBNO_Helicase_C_dom"/>
</dbReference>
<proteinExistence type="predicted"/>
<dbReference type="GO" id="GO:0006355">
    <property type="term" value="P:regulation of DNA-templated transcription"/>
    <property type="evidence" value="ECO:0007669"/>
    <property type="project" value="InterPro"/>
</dbReference>
<feature type="non-terminal residue" evidence="4">
    <location>
        <position position="382"/>
    </location>
</feature>
<dbReference type="InterPro" id="IPR026741">
    <property type="entry name" value="SNO"/>
</dbReference>
<dbReference type="GO" id="GO:0005634">
    <property type="term" value="C:nucleus"/>
    <property type="evidence" value="ECO:0007669"/>
    <property type="project" value="TreeGrafter"/>
</dbReference>
<dbReference type="Pfam" id="PF13872">
    <property type="entry name" value="AAA_34"/>
    <property type="match status" value="1"/>
</dbReference>
<evidence type="ECO:0000256" key="1">
    <source>
        <dbReference type="SAM" id="MobiDB-lite"/>
    </source>
</evidence>
<organism evidence="4 5">
    <name type="scientific">Euroglyphus maynei</name>
    <name type="common">Mayne's house dust mite</name>
    <dbReference type="NCBI Taxonomy" id="6958"/>
    <lineage>
        <taxon>Eukaryota</taxon>
        <taxon>Metazoa</taxon>
        <taxon>Ecdysozoa</taxon>
        <taxon>Arthropoda</taxon>
        <taxon>Chelicerata</taxon>
        <taxon>Arachnida</taxon>
        <taxon>Acari</taxon>
        <taxon>Acariformes</taxon>
        <taxon>Sarcoptiformes</taxon>
        <taxon>Astigmata</taxon>
        <taxon>Psoroptidia</taxon>
        <taxon>Analgoidea</taxon>
        <taxon>Pyroglyphidae</taxon>
        <taxon>Pyroglyphinae</taxon>
        <taxon>Euroglyphus</taxon>
    </lineage>
</organism>
<dbReference type="OrthoDB" id="6515102at2759"/>
<dbReference type="AlphaFoldDB" id="A0A1Y3AS65"/>
<keyword evidence="5" id="KW-1185">Reference proteome</keyword>
<dbReference type="EMBL" id="MUJZ01061696">
    <property type="protein sequence ID" value="OTF71300.1"/>
    <property type="molecule type" value="Genomic_DNA"/>
</dbReference>
<dbReference type="PANTHER" id="PTHR12706:SF30">
    <property type="entry name" value="PROTEIN STRAWBERRY NOTCH-RELATED"/>
    <property type="match status" value="1"/>
</dbReference>